<gene>
    <name evidence="1" type="ORF">Goari_005826</name>
</gene>
<organism evidence="1 2">
    <name type="scientific">Gossypium aridum</name>
    <name type="common">American cotton</name>
    <name type="synonym">Erioxylum aridum</name>
    <dbReference type="NCBI Taxonomy" id="34290"/>
    <lineage>
        <taxon>Eukaryota</taxon>
        <taxon>Viridiplantae</taxon>
        <taxon>Streptophyta</taxon>
        <taxon>Embryophyta</taxon>
        <taxon>Tracheophyta</taxon>
        <taxon>Spermatophyta</taxon>
        <taxon>Magnoliopsida</taxon>
        <taxon>eudicotyledons</taxon>
        <taxon>Gunneridae</taxon>
        <taxon>Pentapetalae</taxon>
        <taxon>rosids</taxon>
        <taxon>malvids</taxon>
        <taxon>Malvales</taxon>
        <taxon>Malvaceae</taxon>
        <taxon>Malvoideae</taxon>
        <taxon>Gossypium</taxon>
    </lineage>
</organism>
<keyword evidence="2" id="KW-1185">Reference proteome</keyword>
<evidence type="ECO:0000313" key="1">
    <source>
        <dbReference type="EMBL" id="MBA0688015.1"/>
    </source>
</evidence>
<proteinExistence type="predicted"/>
<dbReference type="Proteomes" id="UP000593577">
    <property type="component" value="Unassembled WGS sequence"/>
</dbReference>
<protein>
    <submittedName>
        <fullName evidence="1">Uncharacterized protein</fullName>
    </submittedName>
</protein>
<reference evidence="1 2" key="1">
    <citation type="journal article" date="2019" name="Genome Biol. Evol.">
        <title>Insights into the evolution of the New World diploid cottons (Gossypium, subgenus Houzingenia) based on genome sequencing.</title>
        <authorList>
            <person name="Grover C.E."/>
            <person name="Arick M.A. 2nd"/>
            <person name="Thrash A."/>
            <person name="Conover J.L."/>
            <person name="Sanders W.S."/>
            <person name="Peterson D.G."/>
            <person name="Frelichowski J.E."/>
            <person name="Scheffler J.A."/>
            <person name="Scheffler B.E."/>
            <person name="Wendel J.F."/>
        </authorList>
    </citation>
    <scope>NUCLEOTIDE SEQUENCE [LARGE SCALE GENOMIC DNA]</scope>
    <source>
        <strain evidence="1">185</strain>
        <tissue evidence="1">Leaf</tissue>
    </source>
</reference>
<dbReference type="AlphaFoldDB" id="A0A7J8XL85"/>
<comment type="caution">
    <text evidence="1">The sequence shown here is derived from an EMBL/GenBank/DDBJ whole genome shotgun (WGS) entry which is preliminary data.</text>
</comment>
<feature type="non-terminal residue" evidence="1">
    <location>
        <position position="38"/>
    </location>
</feature>
<name>A0A7J8XL85_GOSAI</name>
<accession>A0A7J8XL85</accession>
<sequence>MARPQHEGDNGGPQNKFKIFIKRKIRLFGQDVVGRGHG</sequence>
<dbReference type="EMBL" id="JABFAA010000008">
    <property type="protein sequence ID" value="MBA0688015.1"/>
    <property type="molecule type" value="Genomic_DNA"/>
</dbReference>
<evidence type="ECO:0000313" key="2">
    <source>
        <dbReference type="Proteomes" id="UP000593577"/>
    </source>
</evidence>